<dbReference type="WBParaSite" id="Pan_g6855.t2">
    <property type="protein sequence ID" value="Pan_g6855.t2"/>
    <property type="gene ID" value="Pan_g6855"/>
</dbReference>
<organism evidence="1 2">
    <name type="scientific">Panagrellus redivivus</name>
    <name type="common">Microworm</name>
    <dbReference type="NCBI Taxonomy" id="6233"/>
    <lineage>
        <taxon>Eukaryota</taxon>
        <taxon>Metazoa</taxon>
        <taxon>Ecdysozoa</taxon>
        <taxon>Nematoda</taxon>
        <taxon>Chromadorea</taxon>
        <taxon>Rhabditida</taxon>
        <taxon>Tylenchina</taxon>
        <taxon>Panagrolaimomorpha</taxon>
        <taxon>Panagrolaimoidea</taxon>
        <taxon>Panagrolaimidae</taxon>
        <taxon>Panagrellus</taxon>
    </lineage>
</organism>
<evidence type="ECO:0000313" key="1">
    <source>
        <dbReference type="Proteomes" id="UP000492821"/>
    </source>
</evidence>
<evidence type="ECO:0000313" key="2">
    <source>
        <dbReference type="WBParaSite" id="Pan_g6855.t2"/>
    </source>
</evidence>
<reference evidence="1" key="1">
    <citation type="journal article" date="2013" name="Genetics">
        <title>The draft genome and transcriptome of Panagrellus redivivus are shaped by the harsh demands of a free-living lifestyle.</title>
        <authorList>
            <person name="Srinivasan J."/>
            <person name="Dillman A.R."/>
            <person name="Macchietto M.G."/>
            <person name="Heikkinen L."/>
            <person name="Lakso M."/>
            <person name="Fracchia K.M."/>
            <person name="Antoshechkin I."/>
            <person name="Mortazavi A."/>
            <person name="Wong G."/>
            <person name="Sternberg P.W."/>
        </authorList>
    </citation>
    <scope>NUCLEOTIDE SEQUENCE [LARGE SCALE GENOMIC DNA]</scope>
    <source>
        <strain evidence="1">MT8872</strain>
    </source>
</reference>
<protein>
    <submittedName>
        <fullName evidence="2">F-box domain-containing protein</fullName>
    </submittedName>
</protein>
<dbReference type="AlphaFoldDB" id="A0A7E4W2W0"/>
<name>A0A7E4W2W0_PANRE</name>
<proteinExistence type="predicted"/>
<sequence>MTTGNQTLPDKLTSKLTSIFRHKRMIDEITLTTLSGTEAPSVLRDITETSPSPSISMMTTSPHLPNHLIHELINTTRLRSDGDAMVLLALSGKEPFSVFRYVIENRAIACADRSNISIQCLPFTCCTISIKFVLEGSKRLTNRFVRELHVLNPGSKQLPLEKITKLMIRRYAQPFTSILNSWTDLEVFRMCDITDGASDDFFDDFVNTSLPNLRKLDIELTLNGCNKLMTLKTPLPFPEDVGFHFIVADSGIFGSPTTFRNSLTNNALSDSASVQTFPNVKHFTATVQIWTDMTAEVLDQISAVIKCFTGAETVKIGIYHHHESRRNDIAGVVILHEWLRDTSFAIPVEVFCEELVDITAYDGPYDNVYAELKSIGYEEDCHPTRHIIEKEYGNIKLIHSIDVFGGYEFSDED</sequence>
<dbReference type="Proteomes" id="UP000492821">
    <property type="component" value="Unassembled WGS sequence"/>
</dbReference>
<accession>A0A7E4W2W0</accession>
<reference evidence="2" key="2">
    <citation type="submission" date="2020-10" db="UniProtKB">
        <authorList>
            <consortium name="WormBaseParasite"/>
        </authorList>
    </citation>
    <scope>IDENTIFICATION</scope>
</reference>
<keyword evidence="1" id="KW-1185">Reference proteome</keyword>